<evidence type="ECO:0000313" key="1">
    <source>
        <dbReference type="EMBL" id="JAE05894.1"/>
    </source>
</evidence>
<sequence>MQHKIINSCSLFSSVFHDSLSSFNHVSQVNCSFANLMCI</sequence>
<name>A0A0A9F3V3_ARUDO</name>
<dbReference type="AlphaFoldDB" id="A0A0A9F3V3"/>
<reference evidence="1" key="2">
    <citation type="journal article" date="2015" name="Data Brief">
        <title>Shoot transcriptome of the giant reed, Arundo donax.</title>
        <authorList>
            <person name="Barrero R.A."/>
            <person name="Guerrero F.D."/>
            <person name="Moolhuijzen P."/>
            <person name="Goolsby J.A."/>
            <person name="Tidwell J."/>
            <person name="Bellgard S.E."/>
            <person name="Bellgard M.I."/>
        </authorList>
    </citation>
    <scope>NUCLEOTIDE SEQUENCE</scope>
    <source>
        <tissue evidence="1">Shoot tissue taken approximately 20 cm above the soil surface</tissue>
    </source>
</reference>
<reference evidence="1" key="1">
    <citation type="submission" date="2014-09" db="EMBL/GenBank/DDBJ databases">
        <authorList>
            <person name="Magalhaes I.L.F."/>
            <person name="Oliveira U."/>
            <person name="Santos F.R."/>
            <person name="Vidigal T.H.D.A."/>
            <person name="Brescovit A.D."/>
            <person name="Santos A.J."/>
        </authorList>
    </citation>
    <scope>NUCLEOTIDE SEQUENCE</scope>
    <source>
        <tissue evidence="1">Shoot tissue taken approximately 20 cm above the soil surface</tissue>
    </source>
</reference>
<protein>
    <submittedName>
        <fullName evidence="1">Uncharacterized protein</fullName>
    </submittedName>
</protein>
<dbReference type="EMBL" id="GBRH01192002">
    <property type="protein sequence ID" value="JAE05894.1"/>
    <property type="molecule type" value="Transcribed_RNA"/>
</dbReference>
<accession>A0A0A9F3V3</accession>
<organism evidence="1">
    <name type="scientific">Arundo donax</name>
    <name type="common">Giant reed</name>
    <name type="synonym">Donax arundinaceus</name>
    <dbReference type="NCBI Taxonomy" id="35708"/>
    <lineage>
        <taxon>Eukaryota</taxon>
        <taxon>Viridiplantae</taxon>
        <taxon>Streptophyta</taxon>
        <taxon>Embryophyta</taxon>
        <taxon>Tracheophyta</taxon>
        <taxon>Spermatophyta</taxon>
        <taxon>Magnoliopsida</taxon>
        <taxon>Liliopsida</taxon>
        <taxon>Poales</taxon>
        <taxon>Poaceae</taxon>
        <taxon>PACMAD clade</taxon>
        <taxon>Arundinoideae</taxon>
        <taxon>Arundineae</taxon>
        <taxon>Arundo</taxon>
    </lineage>
</organism>
<proteinExistence type="predicted"/>